<dbReference type="Gene3D" id="1.10.10.1320">
    <property type="entry name" value="Anti-sigma factor, zinc-finger domain"/>
    <property type="match status" value="1"/>
</dbReference>
<feature type="domain" description="Putative zinc-finger" evidence="2">
    <location>
        <begin position="3"/>
        <end position="36"/>
    </location>
</feature>
<keyword evidence="1" id="KW-0472">Membrane</keyword>
<dbReference type="AlphaFoldDB" id="A0A2M7T5L9"/>
<reference evidence="4" key="1">
    <citation type="submission" date="2017-09" db="EMBL/GenBank/DDBJ databases">
        <title>Depth-based differentiation of microbial function through sediment-hosted aquifers and enrichment of novel symbionts in the deep terrestrial subsurface.</title>
        <authorList>
            <person name="Probst A.J."/>
            <person name="Ladd B."/>
            <person name="Jarett J.K."/>
            <person name="Geller-Mcgrath D.E."/>
            <person name="Sieber C.M.K."/>
            <person name="Emerson J.B."/>
            <person name="Anantharaman K."/>
            <person name="Thomas B.C."/>
            <person name="Malmstrom R."/>
            <person name="Stieglmeier M."/>
            <person name="Klingl A."/>
            <person name="Woyke T."/>
            <person name="Ryan C.M."/>
            <person name="Banfield J.F."/>
        </authorList>
    </citation>
    <scope>NUCLEOTIDE SEQUENCE [LARGE SCALE GENOMIC DNA]</scope>
</reference>
<keyword evidence="1" id="KW-0812">Transmembrane</keyword>
<accession>A0A2M7T5L9</accession>
<protein>
    <recommendedName>
        <fullName evidence="2">Putative zinc-finger domain-containing protein</fullName>
    </recommendedName>
</protein>
<name>A0A2M7T5L9_9ACTN</name>
<keyword evidence="1" id="KW-1133">Transmembrane helix</keyword>
<proteinExistence type="predicted"/>
<evidence type="ECO:0000259" key="2">
    <source>
        <dbReference type="Pfam" id="PF13490"/>
    </source>
</evidence>
<dbReference type="InterPro" id="IPR041916">
    <property type="entry name" value="Anti_sigma_zinc_sf"/>
</dbReference>
<comment type="caution">
    <text evidence="3">The sequence shown here is derived from an EMBL/GenBank/DDBJ whole genome shotgun (WGS) entry which is preliminary data.</text>
</comment>
<sequence length="512" mass="57205">MDCKQARFLLSDYYDKKLDKQQSKEVNEHLKACPDCSRAFSTFRELPELIQSIPIGRLPRRLRRRIRIRSIAALKGREDLIAAEIEPDAELRSFSAVIRYAAIAVIVMAIAAIPLSLTQGPGFSSVQGILSSQDASISSVNDLDAGIGIQKGGLLKPKPLNLLDQPELSFSTVQYDITTAEKAATRIGIVKFAHEYRVIEARAYQQKLVSSMANRVDEAGKRSGSFTASIRLALRSLGKPALPSYVEEVVKDDKKLWVIVLNWDSGTQDAPLSQVTVFTIDPSTPRIIDFWPCAPQDADMGSPPSNPHSSLYCVTCHTNFDNDSPSFQPSQWKAKARETCVHCHDHKAQSDTYAKSIHSRPARSADKGKSDMFAPDCVDCHGGHFTLASNDTARMRATMRLQVQEICGGCHKNYWEPYYDYYHGKAFIFNTPNVPVCWDCHGYHDIQPSSNPVSHVAKANLPMTCAKCHSTTDLTFVQYGRPVHSDRGESVTDTFWRYLNSGLYDLQRKRQP</sequence>
<evidence type="ECO:0000313" key="4">
    <source>
        <dbReference type="Proteomes" id="UP000230956"/>
    </source>
</evidence>
<feature type="transmembrane region" description="Helical" evidence="1">
    <location>
        <begin position="97"/>
        <end position="117"/>
    </location>
</feature>
<dbReference type="CDD" id="cd08168">
    <property type="entry name" value="Cytochrom_C3"/>
    <property type="match status" value="1"/>
</dbReference>
<evidence type="ECO:0000313" key="3">
    <source>
        <dbReference type="EMBL" id="PIZ35470.1"/>
    </source>
</evidence>
<dbReference type="Proteomes" id="UP000230956">
    <property type="component" value="Unassembled WGS sequence"/>
</dbReference>
<dbReference type="SUPFAM" id="SSF48695">
    <property type="entry name" value="Multiheme cytochromes"/>
    <property type="match status" value="1"/>
</dbReference>
<dbReference type="Gene3D" id="1.10.1130.10">
    <property type="entry name" value="Flavocytochrome C3, Chain A"/>
    <property type="match status" value="1"/>
</dbReference>
<gene>
    <name evidence="3" type="ORF">COY37_10245</name>
</gene>
<organism evidence="3 4">
    <name type="scientific">Candidatus Aquicultor secundus</name>
    <dbReference type="NCBI Taxonomy" id="1973895"/>
    <lineage>
        <taxon>Bacteria</taxon>
        <taxon>Bacillati</taxon>
        <taxon>Actinomycetota</taxon>
        <taxon>Candidatus Aquicultoria</taxon>
        <taxon>Candidatus Aquicultorales</taxon>
        <taxon>Candidatus Aquicultoraceae</taxon>
        <taxon>Candidatus Aquicultor</taxon>
    </lineage>
</organism>
<dbReference type="RefSeq" id="WP_286678635.1">
    <property type="nucleotide sequence ID" value="NZ_MNXI01000094.1"/>
</dbReference>
<dbReference type="EMBL" id="PFNG01000238">
    <property type="protein sequence ID" value="PIZ35470.1"/>
    <property type="molecule type" value="Genomic_DNA"/>
</dbReference>
<evidence type="ECO:0000256" key="1">
    <source>
        <dbReference type="SAM" id="Phobius"/>
    </source>
</evidence>
<dbReference type="InterPro" id="IPR027383">
    <property type="entry name" value="Znf_put"/>
</dbReference>
<dbReference type="InterPro" id="IPR036280">
    <property type="entry name" value="Multihaem_cyt_sf"/>
</dbReference>
<dbReference type="Pfam" id="PF13490">
    <property type="entry name" value="zf-HC2"/>
    <property type="match status" value="1"/>
</dbReference>